<feature type="domain" description="Peptidase M28" evidence="2">
    <location>
        <begin position="231"/>
        <end position="441"/>
    </location>
</feature>
<proteinExistence type="predicted"/>
<evidence type="ECO:0000259" key="2">
    <source>
        <dbReference type="Pfam" id="PF04389"/>
    </source>
</evidence>
<dbReference type="RefSeq" id="WP_090358852.1">
    <property type="nucleotide sequence ID" value="NZ_FMUB01000006.1"/>
</dbReference>
<dbReference type="GO" id="GO:0008235">
    <property type="term" value="F:metalloexopeptidase activity"/>
    <property type="evidence" value="ECO:0007669"/>
    <property type="project" value="InterPro"/>
</dbReference>
<dbReference type="PANTHER" id="PTHR12147:SF26">
    <property type="entry name" value="PEPTIDASE M28 DOMAIN-CONTAINING PROTEIN"/>
    <property type="match status" value="1"/>
</dbReference>
<dbReference type="PANTHER" id="PTHR12147">
    <property type="entry name" value="METALLOPEPTIDASE M28 FAMILY MEMBER"/>
    <property type="match status" value="1"/>
</dbReference>
<name>A0A1G4WGT0_9MYCO</name>
<keyword evidence="3" id="KW-0378">Hydrolase</keyword>
<keyword evidence="3" id="KW-0121">Carboxypeptidase</keyword>
<dbReference type="Gene3D" id="3.50.30.30">
    <property type="match status" value="1"/>
</dbReference>
<keyword evidence="3" id="KW-0645">Protease</keyword>
<accession>A0A1G4WGT0</accession>
<dbReference type="Proteomes" id="UP000199707">
    <property type="component" value="Unassembled WGS sequence"/>
</dbReference>
<dbReference type="InterPro" id="IPR007484">
    <property type="entry name" value="Peptidase_M28"/>
</dbReference>
<gene>
    <name evidence="3" type="ORF">SAMN02799620_03360</name>
</gene>
<dbReference type="AlphaFoldDB" id="A0A1G4WGT0"/>
<dbReference type="SUPFAM" id="SSF53187">
    <property type="entry name" value="Zn-dependent exopeptidases"/>
    <property type="match status" value="1"/>
</dbReference>
<dbReference type="Pfam" id="PF04389">
    <property type="entry name" value="Peptidase_M28"/>
    <property type="match status" value="1"/>
</dbReference>
<reference evidence="4" key="1">
    <citation type="submission" date="2016-10" db="EMBL/GenBank/DDBJ databases">
        <authorList>
            <person name="Varghese N."/>
            <person name="Submissions S."/>
        </authorList>
    </citation>
    <scope>NUCLEOTIDE SEQUENCE [LARGE SCALE GENOMIC DNA]</scope>
    <source>
        <strain evidence="4">UNC267MFSha1.1M11</strain>
    </source>
</reference>
<evidence type="ECO:0000313" key="3">
    <source>
        <dbReference type="EMBL" id="SCX22700.1"/>
    </source>
</evidence>
<organism evidence="3 4">
    <name type="scientific">Mycolicibacterium fluoranthenivorans</name>
    <dbReference type="NCBI Taxonomy" id="258505"/>
    <lineage>
        <taxon>Bacteria</taxon>
        <taxon>Bacillati</taxon>
        <taxon>Actinomycetota</taxon>
        <taxon>Actinomycetes</taxon>
        <taxon>Mycobacteriales</taxon>
        <taxon>Mycobacteriaceae</taxon>
        <taxon>Mycolicibacterium</taxon>
    </lineage>
</organism>
<dbReference type="InterPro" id="IPR003137">
    <property type="entry name" value="PA_domain"/>
</dbReference>
<dbReference type="GO" id="GO:0006508">
    <property type="term" value="P:proteolysis"/>
    <property type="evidence" value="ECO:0007669"/>
    <property type="project" value="InterPro"/>
</dbReference>
<dbReference type="GO" id="GO:0004180">
    <property type="term" value="F:carboxypeptidase activity"/>
    <property type="evidence" value="ECO:0007669"/>
    <property type="project" value="UniProtKB-KW"/>
</dbReference>
<feature type="domain" description="PA" evidence="1">
    <location>
        <begin position="129"/>
        <end position="203"/>
    </location>
</feature>
<dbReference type="InterPro" id="IPR045175">
    <property type="entry name" value="M28_fam"/>
</dbReference>
<dbReference type="EMBL" id="FMUB01000006">
    <property type="protein sequence ID" value="SCX22700.1"/>
    <property type="molecule type" value="Genomic_DNA"/>
</dbReference>
<sequence length="471" mass="47856">MRRLIVTACAVVTLSACSPPPPPSPEISAQYLAGKVTADAMYTHLQKLSDIGSREPGTPGFDAAVDYIAGVLRDKGFDVQTPEFEWLKTGDPGTPTLEVAGKRYPVDQGSPLAPTAPGGLSALSVRPAKPAGCTAADYRGAPSATGALVIVDALGCSVVDKQNAAVAAGAAGLLVVATEAVPGLFPRGYYQDLKVPVAIIDRDVDAALRRTNAPVRLTLNGKASLARSRSVLAQTKTGATGNVVMAGAQLDSAPGSPGINDNGTGVAALLATATALGPSPTIANTVRFAFWGSETLGAAAKYLAGLGADQLDDIAVYLDAEMLGSPNAGFFTYDGDQSGPPNPEITSVPEGSAGVERTLAGYLNLAGVRPADMPLDRVSDYSPFLAAGIPAGGVTTGGLQKKTPVQARLWGGTPGRPFDPNTGGPRDGIDNVDHRALSLAGPAIAFAVGAYAASTDGPNGVPARDSRHRKP</sequence>
<dbReference type="PROSITE" id="PS51257">
    <property type="entry name" value="PROKAR_LIPOPROTEIN"/>
    <property type="match status" value="1"/>
</dbReference>
<evidence type="ECO:0000313" key="4">
    <source>
        <dbReference type="Proteomes" id="UP000199707"/>
    </source>
</evidence>
<dbReference type="Pfam" id="PF02225">
    <property type="entry name" value="PA"/>
    <property type="match status" value="1"/>
</dbReference>
<evidence type="ECO:0000259" key="1">
    <source>
        <dbReference type="Pfam" id="PF02225"/>
    </source>
</evidence>
<dbReference type="Gene3D" id="3.40.630.10">
    <property type="entry name" value="Zn peptidases"/>
    <property type="match status" value="1"/>
</dbReference>
<protein>
    <submittedName>
        <fullName evidence="3">Zn-dependent amino-or carboxypeptidase, M28 family</fullName>
    </submittedName>
</protein>
<dbReference type="STRING" id="1502745.SAMN02799620_03360"/>